<evidence type="ECO:0000313" key="1">
    <source>
        <dbReference type="Proteomes" id="UP000887565"/>
    </source>
</evidence>
<reference evidence="2" key="1">
    <citation type="submission" date="2022-11" db="UniProtKB">
        <authorList>
            <consortium name="WormBaseParasite"/>
        </authorList>
    </citation>
    <scope>IDENTIFICATION</scope>
</reference>
<organism evidence="1 2">
    <name type="scientific">Romanomermis culicivorax</name>
    <name type="common">Nematode worm</name>
    <dbReference type="NCBI Taxonomy" id="13658"/>
    <lineage>
        <taxon>Eukaryota</taxon>
        <taxon>Metazoa</taxon>
        <taxon>Ecdysozoa</taxon>
        <taxon>Nematoda</taxon>
        <taxon>Enoplea</taxon>
        <taxon>Dorylaimia</taxon>
        <taxon>Mermithida</taxon>
        <taxon>Mermithoidea</taxon>
        <taxon>Mermithidae</taxon>
        <taxon>Romanomermis</taxon>
    </lineage>
</organism>
<dbReference type="AlphaFoldDB" id="A0A915HUH4"/>
<dbReference type="WBParaSite" id="nRc.2.0.1.t05424-RA">
    <property type="protein sequence ID" value="nRc.2.0.1.t05424-RA"/>
    <property type="gene ID" value="nRc.2.0.1.g05424"/>
</dbReference>
<dbReference type="Proteomes" id="UP000887565">
    <property type="component" value="Unplaced"/>
</dbReference>
<protein>
    <submittedName>
        <fullName evidence="2">Reverse transcriptase domain-containing protein</fullName>
    </submittedName>
</protein>
<proteinExistence type="predicted"/>
<evidence type="ECO:0000313" key="2">
    <source>
        <dbReference type="WBParaSite" id="nRc.2.0.1.t05424-RA"/>
    </source>
</evidence>
<name>A0A915HUH4_ROMCU</name>
<sequence>YDYKVGYVKGKDNACADILSRKDDRDKSPIQTTENLTATIFHKNFHPAGATTDTDLTVPELCPAAASLPMEVDAEINAVT</sequence>
<keyword evidence="1" id="KW-1185">Reference proteome</keyword>
<accession>A0A915HUH4</accession>